<proteinExistence type="predicted"/>
<dbReference type="Proteomes" id="UP001461498">
    <property type="component" value="Unassembled WGS sequence"/>
</dbReference>
<dbReference type="AlphaFoldDB" id="A0AAW1DHV6"/>
<gene>
    <name evidence="1" type="ORF">O3M35_005351</name>
</gene>
<accession>A0AAW1DHV6</accession>
<evidence type="ECO:0000313" key="1">
    <source>
        <dbReference type="EMBL" id="KAK9510606.1"/>
    </source>
</evidence>
<evidence type="ECO:0000313" key="2">
    <source>
        <dbReference type="Proteomes" id="UP001461498"/>
    </source>
</evidence>
<name>A0AAW1DHV6_9HEMI</name>
<organism evidence="1 2">
    <name type="scientific">Rhynocoris fuscipes</name>
    <dbReference type="NCBI Taxonomy" id="488301"/>
    <lineage>
        <taxon>Eukaryota</taxon>
        <taxon>Metazoa</taxon>
        <taxon>Ecdysozoa</taxon>
        <taxon>Arthropoda</taxon>
        <taxon>Hexapoda</taxon>
        <taxon>Insecta</taxon>
        <taxon>Pterygota</taxon>
        <taxon>Neoptera</taxon>
        <taxon>Paraneoptera</taxon>
        <taxon>Hemiptera</taxon>
        <taxon>Heteroptera</taxon>
        <taxon>Panheteroptera</taxon>
        <taxon>Cimicomorpha</taxon>
        <taxon>Reduviidae</taxon>
        <taxon>Harpactorinae</taxon>
        <taxon>Harpactorini</taxon>
        <taxon>Rhynocoris</taxon>
    </lineage>
</organism>
<keyword evidence="2" id="KW-1185">Reference proteome</keyword>
<dbReference type="EMBL" id="JAPXFL010000002">
    <property type="protein sequence ID" value="KAK9510606.1"/>
    <property type="molecule type" value="Genomic_DNA"/>
</dbReference>
<reference evidence="1 2" key="1">
    <citation type="submission" date="2022-12" db="EMBL/GenBank/DDBJ databases">
        <title>Chromosome-level genome assembly of true bugs.</title>
        <authorList>
            <person name="Ma L."/>
            <person name="Li H."/>
        </authorList>
    </citation>
    <scope>NUCLEOTIDE SEQUENCE [LARGE SCALE GENOMIC DNA]</scope>
    <source>
        <strain evidence="1">Lab_2022b</strain>
    </source>
</reference>
<sequence>MQKVASEYLNNLAILTDVCLTDTHTDRQKENFLLHFWNQGASKRIFPLRKVYVRKKIPD</sequence>
<comment type="caution">
    <text evidence="1">The sequence shown here is derived from an EMBL/GenBank/DDBJ whole genome shotgun (WGS) entry which is preliminary data.</text>
</comment>
<protein>
    <submittedName>
        <fullName evidence="1">Uncharacterized protein</fullName>
    </submittedName>
</protein>